<keyword evidence="1" id="KW-0285">Flavoprotein</keyword>
<accession>H3ZKL5</accession>
<dbReference type="HOGENOM" id="CLU_070764_1_0_2"/>
<protein>
    <submittedName>
        <fullName evidence="5">NADH oxidase</fullName>
    </submittedName>
</protein>
<dbReference type="STRING" id="523849.OCC_08145"/>
<keyword evidence="3" id="KW-0560">Oxidoreductase</keyword>
<dbReference type="Proteomes" id="UP000015502">
    <property type="component" value="Chromosome"/>
</dbReference>
<reference evidence="5 6" key="1">
    <citation type="journal article" date="2012" name="J. Bacteriol.">
        <title>Genome sequence of the model hyperthermophilic archaeon Thermococcus litoralis NS-C.</title>
        <authorList>
            <person name="Gardner A.F."/>
            <person name="Kumar S."/>
            <person name="Perler F.B."/>
        </authorList>
    </citation>
    <scope>NUCLEOTIDE SEQUENCE [LARGE SCALE GENOMIC DNA]</scope>
    <source>
        <strain evidence="6">ATCC 51850 / DSM 5473 / JCM 8560 / NS-C</strain>
    </source>
</reference>
<dbReference type="AlphaFoldDB" id="H3ZKL5"/>
<evidence type="ECO:0000256" key="1">
    <source>
        <dbReference type="ARBA" id="ARBA00022630"/>
    </source>
</evidence>
<evidence type="ECO:0000256" key="3">
    <source>
        <dbReference type="ARBA" id="ARBA00023002"/>
    </source>
</evidence>
<dbReference type="KEGG" id="tlt:OCC_08145"/>
<dbReference type="GO" id="GO:0016491">
    <property type="term" value="F:oxidoreductase activity"/>
    <property type="evidence" value="ECO:0007669"/>
    <property type="project" value="UniProtKB-KW"/>
</dbReference>
<name>H3ZKL5_THELN</name>
<evidence type="ECO:0000256" key="2">
    <source>
        <dbReference type="ARBA" id="ARBA00022643"/>
    </source>
</evidence>
<dbReference type="InterPro" id="IPR000415">
    <property type="entry name" value="Nitroreductase-like"/>
</dbReference>
<organism evidence="5 6">
    <name type="scientific">Thermococcus litoralis (strain ATCC 51850 / DSM 5473 / JCM 8560 / NS-C)</name>
    <dbReference type="NCBI Taxonomy" id="523849"/>
    <lineage>
        <taxon>Archaea</taxon>
        <taxon>Methanobacteriati</taxon>
        <taxon>Methanobacteriota</taxon>
        <taxon>Thermococci</taxon>
        <taxon>Thermococcales</taxon>
        <taxon>Thermococcaceae</taxon>
        <taxon>Thermococcus</taxon>
    </lineage>
</organism>
<feature type="domain" description="Nitroreductase" evidence="4">
    <location>
        <begin position="7"/>
        <end position="164"/>
    </location>
</feature>
<dbReference type="PaxDb" id="523849-OCC_08145"/>
<dbReference type="InterPro" id="IPR029479">
    <property type="entry name" value="Nitroreductase"/>
</dbReference>
<evidence type="ECO:0000259" key="4">
    <source>
        <dbReference type="Pfam" id="PF00881"/>
    </source>
</evidence>
<proteinExistence type="predicted"/>
<dbReference type="SUPFAM" id="SSF55469">
    <property type="entry name" value="FMN-dependent nitroreductase-like"/>
    <property type="match status" value="1"/>
</dbReference>
<dbReference type="EMBL" id="CP006670">
    <property type="protein sequence ID" value="EHR79447.1"/>
    <property type="molecule type" value="Genomic_DNA"/>
</dbReference>
<dbReference type="Pfam" id="PF00881">
    <property type="entry name" value="Nitroreductase"/>
    <property type="match status" value="1"/>
</dbReference>
<sequence>MIPELAKRRKTVRKFRKEKPPIEKLLMALEAAKEAPSGMNAQPWHFVIVESIEMKKQIREICERGERKFYEKMKGKLGEWLQEKGFTWQKPFLSEAPYLVLVFTDVRAPFAVQSTWLAVGYLLLALEEEGLGTVTYTPPNPKELEELVNAPKYYKLQTILPVGYPDDEKPKYERKALKEVISFEKFEEKES</sequence>
<dbReference type="PANTHER" id="PTHR23026:SF90">
    <property type="entry name" value="IODOTYROSINE DEIODINASE 1"/>
    <property type="match status" value="1"/>
</dbReference>
<evidence type="ECO:0000313" key="5">
    <source>
        <dbReference type="EMBL" id="EHR79447.1"/>
    </source>
</evidence>
<dbReference type="InterPro" id="IPR050627">
    <property type="entry name" value="Nitroreductase/BluB"/>
</dbReference>
<keyword evidence="2" id="KW-0288">FMN</keyword>
<dbReference type="PANTHER" id="PTHR23026">
    <property type="entry name" value="NADPH NITROREDUCTASE"/>
    <property type="match status" value="1"/>
</dbReference>
<gene>
    <name evidence="5" type="ORF">OCC_08145</name>
</gene>
<keyword evidence="6" id="KW-1185">Reference proteome</keyword>
<dbReference type="Gene3D" id="3.40.109.10">
    <property type="entry name" value="NADH Oxidase"/>
    <property type="match status" value="1"/>
</dbReference>
<evidence type="ECO:0000313" key="6">
    <source>
        <dbReference type="Proteomes" id="UP000015502"/>
    </source>
</evidence>